<dbReference type="KEGG" id="harc:HARCEL1_09540"/>
<accession>A0A2R4X2C7</accession>
<dbReference type="SUPFAM" id="SSF46785">
    <property type="entry name" value="Winged helix' DNA-binding domain"/>
    <property type="match status" value="1"/>
</dbReference>
<dbReference type="EMBL" id="CP028858">
    <property type="protein sequence ID" value="AWB27935.1"/>
    <property type="molecule type" value="Genomic_DNA"/>
</dbReference>
<name>A0A2R4X2C7_9EURY</name>
<sequence length="95" mass="10589">MSTTPQSGSAPIDPFVDESVRECLRELPPSAKLVTKVLDDEGPLSKAELVDRSLLPDRTVRDALDRLEAVEMVESRRDLRDARRQVYSLVAPAEI</sequence>
<proteinExistence type="predicted"/>
<reference evidence="1 2" key="1">
    <citation type="submission" date="2018-04" db="EMBL/GenBank/DDBJ databases">
        <title>Halococcoides cellulosivorans gen. nov., sp. nov., an extremely halophilic cellulose-utilizing haloarchaeon from hypersaline lakes.</title>
        <authorList>
            <person name="Sorokin D.Y."/>
            <person name="Toshchakov S.V."/>
            <person name="Samarov N.I."/>
            <person name="Korzhenkov A."/>
            <person name="Kublanov I.V."/>
        </authorList>
    </citation>
    <scope>NUCLEOTIDE SEQUENCE [LARGE SCALE GENOMIC DNA]</scope>
    <source>
        <strain evidence="1 2">HArcel1</strain>
    </source>
</reference>
<dbReference type="InterPro" id="IPR036390">
    <property type="entry name" value="WH_DNA-bd_sf"/>
</dbReference>
<protein>
    <submittedName>
        <fullName evidence="1">ArsR family transcriptional regulator</fullName>
    </submittedName>
</protein>
<organism evidence="1 2">
    <name type="scientific">Halococcoides cellulosivorans</name>
    <dbReference type="NCBI Taxonomy" id="1679096"/>
    <lineage>
        <taxon>Archaea</taxon>
        <taxon>Methanobacteriati</taxon>
        <taxon>Methanobacteriota</taxon>
        <taxon>Stenosarchaea group</taxon>
        <taxon>Halobacteria</taxon>
        <taxon>Halobacteriales</taxon>
        <taxon>Haloarculaceae</taxon>
        <taxon>Halococcoides</taxon>
    </lineage>
</organism>
<dbReference type="Gene3D" id="1.10.10.10">
    <property type="entry name" value="Winged helix-like DNA-binding domain superfamily/Winged helix DNA-binding domain"/>
    <property type="match status" value="1"/>
</dbReference>
<dbReference type="AlphaFoldDB" id="A0A2R4X2C7"/>
<dbReference type="Proteomes" id="UP000244727">
    <property type="component" value="Chromosome"/>
</dbReference>
<gene>
    <name evidence="1" type="ORF">HARCEL1_09540</name>
</gene>
<keyword evidence="2" id="KW-1185">Reference proteome</keyword>
<dbReference type="RefSeq" id="WP_108382843.1">
    <property type="nucleotide sequence ID" value="NZ_CP028858.1"/>
</dbReference>
<dbReference type="InterPro" id="IPR036388">
    <property type="entry name" value="WH-like_DNA-bd_sf"/>
</dbReference>
<evidence type="ECO:0000313" key="1">
    <source>
        <dbReference type="EMBL" id="AWB27935.1"/>
    </source>
</evidence>
<dbReference type="GeneID" id="36512749"/>
<evidence type="ECO:0000313" key="2">
    <source>
        <dbReference type="Proteomes" id="UP000244727"/>
    </source>
</evidence>